<dbReference type="KEGG" id="psuu:Psuf_093350"/>
<keyword evidence="2" id="KW-0812">Transmembrane</keyword>
<name>A0A6F8Z0Z4_9ACTN</name>
<keyword evidence="4" id="KW-1185">Reference proteome</keyword>
<evidence type="ECO:0000313" key="4">
    <source>
        <dbReference type="Proteomes" id="UP000503011"/>
    </source>
</evidence>
<feature type="region of interest" description="Disordered" evidence="1">
    <location>
        <begin position="135"/>
        <end position="211"/>
    </location>
</feature>
<keyword evidence="2" id="KW-0472">Membrane</keyword>
<accession>A0A6F8Z0Z4</accession>
<dbReference type="Proteomes" id="UP000503011">
    <property type="component" value="Chromosome"/>
</dbReference>
<feature type="transmembrane region" description="Helical" evidence="2">
    <location>
        <begin position="44"/>
        <end position="65"/>
    </location>
</feature>
<feature type="compositionally biased region" description="Basic and acidic residues" evidence="1">
    <location>
        <begin position="167"/>
        <end position="183"/>
    </location>
</feature>
<feature type="compositionally biased region" description="Low complexity" evidence="1">
    <location>
        <begin position="193"/>
        <end position="203"/>
    </location>
</feature>
<proteinExistence type="predicted"/>
<gene>
    <name evidence="3" type="ORF">Psuf_093350</name>
</gene>
<dbReference type="AlphaFoldDB" id="A0A6F8Z0Z4"/>
<dbReference type="EMBL" id="AP022871">
    <property type="protein sequence ID" value="BCB92022.1"/>
    <property type="molecule type" value="Genomic_DNA"/>
</dbReference>
<protein>
    <submittedName>
        <fullName evidence="3">Uncharacterized protein</fullName>
    </submittedName>
</protein>
<feature type="transmembrane region" description="Helical" evidence="2">
    <location>
        <begin position="71"/>
        <end position="93"/>
    </location>
</feature>
<feature type="compositionally biased region" description="Basic residues" evidence="1">
    <location>
        <begin position="151"/>
        <end position="166"/>
    </location>
</feature>
<reference evidence="3 4" key="1">
    <citation type="submission" date="2020-03" db="EMBL/GenBank/DDBJ databases">
        <title>Whole genome shotgun sequence of Phytohabitans suffuscus NBRC 105367.</title>
        <authorList>
            <person name="Komaki H."/>
            <person name="Tamura T."/>
        </authorList>
    </citation>
    <scope>NUCLEOTIDE SEQUENCE [LARGE SCALE GENOMIC DNA]</scope>
    <source>
        <strain evidence="3 4">NBRC 105367</strain>
    </source>
</reference>
<evidence type="ECO:0000256" key="2">
    <source>
        <dbReference type="SAM" id="Phobius"/>
    </source>
</evidence>
<evidence type="ECO:0000256" key="1">
    <source>
        <dbReference type="SAM" id="MobiDB-lite"/>
    </source>
</evidence>
<keyword evidence="2" id="KW-1133">Transmembrane helix</keyword>
<reference evidence="3 4" key="2">
    <citation type="submission" date="2020-03" db="EMBL/GenBank/DDBJ databases">
        <authorList>
            <person name="Ichikawa N."/>
            <person name="Kimura A."/>
            <person name="Kitahashi Y."/>
            <person name="Uohara A."/>
        </authorList>
    </citation>
    <scope>NUCLEOTIDE SEQUENCE [LARGE SCALE GENOMIC DNA]</scope>
    <source>
        <strain evidence="3 4">NBRC 105367</strain>
    </source>
</reference>
<evidence type="ECO:0000313" key="3">
    <source>
        <dbReference type="EMBL" id="BCB92022.1"/>
    </source>
</evidence>
<organism evidence="3 4">
    <name type="scientific">Phytohabitans suffuscus</name>
    <dbReference type="NCBI Taxonomy" id="624315"/>
    <lineage>
        <taxon>Bacteria</taxon>
        <taxon>Bacillati</taxon>
        <taxon>Actinomycetota</taxon>
        <taxon>Actinomycetes</taxon>
        <taxon>Micromonosporales</taxon>
        <taxon>Micromonosporaceae</taxon>
    </lineage>
</organism>
<sequence length="211" mass="23971">MSGNSPDELEATLSEIRRLNAAFLPWQIRIGPVRLARRVWSMHFFFTFTLFHIGAGVVGGVFIFMREPFRSLGIAIVVGALFAFGSFLTQVWAQSVEKEYKLLELNGGKEIERRLAEAHARYLDLLRRDLPPAPSRTRCSRFNRSWATANRPRRRRAPRKRSRHRPKPADRTSSRQRPTDHPRRAAPTGDPARGGWACGGRARSTSSPPRA</sequence>